<gene>
    <name evidence="2" type="ORF">CSUI_002909</name>
</gene>
<accession>A0A2C6L767</accession>
<reference evidence="2 3" key="1">
    <citation type="journal article" date="2017" name="Int. J. Parasitol.">
        <title>The genome of the protozoan parasite Cystoisospora suis and a reverse vaccinology approach to identify vaccine candidates.</title>
        <authorList>
            <person name="Palmieri N."/>
            <person name="Shrestha A."/>
            <person name="Ruttkowski B."/>
            <person name="Beck T."/>
            <person name="Vogl C."/>
            <person name="Tomley F."/>
            <person name="Blake D.P."/>
            <person name="Joachim A."/>
        </authorList>
    </citation>
    <scope>NUCLEOTIDE SEQUENCE [LARGE SCALE GENOMIC DNA]</scope>
    <source>
        <strain evidence="2 3">Wien I</strain>
    </source>
</reference>
<dbReference type="EMBL" id="MIGC01001234">
    <property type="protein sequence ID" value="PHJ23234.1"/>
    <property type="molecule type" value="Genomic_DNA"/>
</dbReference>
<dbReference type="AlphaFoldDB" id="A0A2C6L767"/>
<protein>
    <submittedName>
        <fullName evidence="2">Transmembrane protein</fullName>
    </submittedName>
</protein>
<dbReference type="OrthoDB" id="10388766at2759"/>
<evidence type="ECO:0000256" key="1">
    <source>
        <dbReference type="SAM" id="MobiDB-lite"/>
    </source>
</evidence>
<evidence type="ECO:0000313" key="2">
    <source>
        <dbReference type="EMBL" id="PHJ23234.1"/>
    </source>
</evidence>
<evidence type="ECO:0000313" key="3">
    <source>
        <dbReference type="Proteomes" id="UP000221165"/>
    </source>
</evidence>
<dbReference type="RefSeq" id="XP_067924911.1">
    <property type="nucleotide sequence ID" value="XM_068063108.1"/>
</dbReference>
<sequence length="255" mass="27869">MHLHCPSTKRASPFTWRLREHTHMRPLSAMFIAQVLASGVLFGTLVSEVFAQFLQPAGTSAFVAPFLALSATPPGGGGDKAGNSPPPSPLGSEKDPWLPSLDLTIPESHDTRIGVYDVLKGVENTPNDNLLFAVARDVFNTYQMTKPFLDEFIRVNQQQRAKNRSRNSRASVEGAPGSSSGITAAAESSTTWEIEASADHEGRKKSHKKEERQNKKQHERKKNADRSTHSAGTDEDAPQNTRLFGTIGSWFSSSV</sequence>
<feature type="region of interest" description="Disordered" evidence="1">
    <location>
        <begin position="159"/>
        <end position="255"/>
    </location>
</feature>
<organism evidence="2 3">
    <name type="scientific">Cystoisospora suis</name>
    <dbReference type="NCBI Taxonomy" id="483139"/>
    <lineage>
        <taxon>Eukaryota</taxon>
        <taxon>Sar</taxon>
        <taxon>Alveolata</taxon>
        <taxon>Apicomplexa</taxon>
        <taxon>Conoidasida</taxon>
        <taxon>Coccidia</taxon>
        <taxon>Eucoccidiorida</taxon>
        <taxon>Eimeriorina</taxon>
        <taxon>Sarcocystidae</taxon>
        <taxon>Cystoisospora</taxon>
    </lineage>
</organism>
<keyword evidence="2" id="KW-0812">Transmembrane</keyword>
<feature type="compositionally biased region" description="Basic and acidic residues" evidence="1">
    <location>
        <begin position="197"/>
        <end position="228"/>
    </location>
</feature>
<dbReference type="Proteomes" id="UP000221165">
    <property type="component" value="Unassembled WGS sequence"/>
</dbReference>
<comment type="caution">
    <text evidence="2">The sequence shown here is derived from an EMBL/GenBank/DDBJ whole genome shotgun (WGS) entry which is preliminary data.</text>
</comment>
<proteinExistence type="predicted"/>
<keyword evidence="3" id="KW-1185">Reference proteome</keyword>
<dbReference type="VEuPathDB" id="ToxoDB:CSUI_002909"/>
<feature type="compositionally biased region" description="Polar residues" evidence="1">
    <location>
        <begin position="177"/>
        <end position="192"/>
    </location>
</feature>
<feature type="compositionally biased region" description="Polar residues" evidence="1">
    <location>
        <begin position="238"/>
        <end position="255"/>
    </location>
</feature>
<dbReference type="GeneID" id="94426319"/>
<keyword evidence="2" id="KW-0472">Membrane</keyword>
<feature type="region of interest" description="Disordered" evidence="1">
    <location>
        <begin position="74"/>
        <end position="98"/>
    </location>
</feature>
<name>A0A2C6L767_9APIC</name>